<dbReference type="InterPro" id="IPR013783">
    <property type="entry name" value="Ig-like_fold"/>
</dbReference>
<dbReference type="AlphaFoldDB" id="A0A1B0ACJ9"/>
<protein>
    <submittedName>
        <fullName evidence="2">Ig-like domain-containing protein</fullName>
    </submittedName>
</protein>
<keyword evidence="3" id="KW-1185">Reference proteome</keyword>
<feature type="domain" description="Ig-like" evidence="1">
    <location>
        <begin position="1"/>
        <end position="84"/>
    </location>
</feature>
<dbReference type="Proteomes" id="UP000092445">
    <property type="component" value="Unassembled WGS sequence"/>
</dbReference>
<dbReference type="STRING" id="7398.A0A1B0ACJ9"/>
<dbReference type="Gene3D" id="2.60.40.10">
    <property type="entry name" value="Immunoglobulins"/>
    <property type="match status" value="1"/>
</dbReference>
<reference evidence="2" key="2">
    <citation type="submission" date="2020-05" db="UniProtKB">
        <authorList>
            <consortium name="EnsemblMetazoa"/>
        </authorList>
    </citation>
    <scope>IDENTIFICATION</scope>
    <source>
        <strain evidence="2">IAEA</strain>
    </source>
</reference>
<dbReference type="InterPro" id="IPR013151">
    <property type="entry name" value="Immunoglobulin_dom"/>
</dbReference>
<organism evidence="2 3">
    <name type="scientific">Glossina pallidipes</name>
    <name type="common">Tsetse fly</name>
    <dbReference type="NCBI Taxonomy" id="7398"/>
    <lineage>
        <taxon>Eukaryota</taxon>
        <taxon>Metazoa</taxon>
        <taxon>Ecdysozoa</taxon>
        <taxon>Arthropoda</taxon>
        <taxon>Hexapoda</taxon>
        <taxon>Insecta</taxon>
        <taxon>Pterygota</taxon>
        <taxon>Neoptera</taxon>
        <taxon>Endopterygota</taxon>
        <taxon>Diptera</taxon>
        <taxon>Brachycera</taxon>
        <taxon>Muscomorpha</taxon>
        <taxon>Hippoboscoidea</taxon>
        <taxon>Glossinidae</taxon>
        <taxon>Glossina</taxon>
    </lineage>
</organism>
<evidence type="ECO:0000313" key="3">
    <source>
        <dbReference type="Proteomes" id="UP000092445"/>
    </source>
</evidence>
<name>A0A1B0ACJ9_GLOPL</name>
<evidence type="ECO:0000259" key="1">
    <source>
        <dbReference type="PROSITE" id="PS50835"/>
    </source>
</evidence>
<dbReference type="SMART" id="SM00409">
    <property type="entry name" value="IG"/>
    <property type="match status" value="1"/>
</dbReference>
<dbReference type="PANTHER" id="PTHR23279:SF6">
    <property type="entry name" value="DEFECTIVE PROBOSCIS EXTENSION RESPONSE 7, ISOFORM F"/>
    <property type="match status" value="1"/>
</dbReference>
<accession>A0A1B0ACJ9</accession>
<proteinExistence type="predicted"/>
<dbReference type="Pfam" id="PF00047">
    <property type="entry name" value="ig"/>
    <property type="match status" value="1"/>
</dbReference>
<dbReference type="GO" id="GO:0032589">
    <property type="term" value="C:neuron projection membrane"/>
    <property type="evidence" value="ECO:0007669"/>
    <property type="project" value="TreeGrafter"/>
</dbReference>
<reference evidence="3" key="1">
    <citation type="submission" date="2014-03" db="EMBL/GenBank/DDBJ databases">
        <authorList>
            <person name="Aksoy S."/>
            <person name="Warren W."/>
            <person name="Wilson R.K."/>
        </authorList>
    </citation>
    <scope>NUCLEOTIDE SEQUENCE [LARGE SCALE GENOMIC DNA]</scope>
    <source>
        <strain evidence="3">IAEA</strain>
    </source>
</reference>
<dbReference type="InterPro" id="IPR003599">
    <property type="entry name" value="Ig_sub"/>
</dbReference>
<dbReference type="SUPFAM" id="SSF48726">
    <property type="entry name" value="Immunoglobulin"/>
    <property type="match status" value="1"/>
</dbReference>
<dbReference type="VEuPathDB" id="VectorBase:GPAI041204"/>
<dbReference type="PROSITE" id="PS50835">
    <property type="entry name" value="IG_LIKE"/>
    <property type="match status" value="1"/>
</dbReference>
<dbReference type="InterPro" id="IPR037448">
    <property type="entry name" value="Zig-8"/>
</dbReference>
<evidence type="ECO:0000313" key="2">
    <source>
        <dbReference type="EnsemblMetazoa" id="GPAI041204-PA"/>
    </source>
</evidence>
<sequence>MVLAARAKILGSTEIHVKRDSTIALACSVNIHAPSVIWYQGSSIVDFDSLRGGISLETEKTDTGTTSRLMLTRASLRDSGNYTCMPTGAIPASVRVHVLTANTLYEISQRGLNTAGEQPAAMQTSKGLHVARTKLAIVTICLLTLTAWQRFTFISHMTSVQFINSRFWQLQEEQFNGWLISRKQCSRQQNKWHRADRRKS</sequence>
<dbReference type="InterPro" id="IPR036179">
    <property type="entry name" value="Ig-like_dom_sf"/>
</dbReference>
<dbReference type="PANTHER" id="PTHR23279">
    <property type="entry name" value="DEFECTIVE PROBOSCIS EXTENSION RESPONSE DPR -RELATED"/>
    <property type="match status" value="1"/>
</dbReference>
<dbReference type="GO" id="GO:0050808">
    <property type="term" value="P:synapse organization"/>
    <property type="evidence" value="ECO:0007669"/>
    <property type="project" value="TreeGrafter"/>
</dbReference>
<dbReference type="FunFam" id="2.60.40.10:FF:001705">
    <property type="entry name" value="Uncharacterized protein, isoform B"/>
    <property type="match status" value="1"/>
</dbReference>
<dbReference type="InterPro" id="IPR007110">
    <property type="entry name" value="Ig-like_dom"/>
</dbReference>
<dbReference type="EnsemblMetazoa" id="GPAI041204-RA">
    <property type="protein sequence ID" value="GPAI041204-PA"/>
    <property type="gene ID" value="GPAI041204"/>
</dbReference>